<feature type="domain" description="SIAH-type" evidence="7">
    <location>
        <begin position="168"/>
        <end position="228"/>
    </location>
</feature>
<evidence type="ECO:0000313" key="9">
    <source>
        <dbReference type="EnsemblPlants" id="PNT63057"/>
    </source>
</evidence>
<dbReference type="EMBL" id="CM000883">
    <property type="protein sequence ID" value="PNT63057.1"/>
    <property type="molecule type" value="Genomic_DNA"/>
</dbReference>
<dbReference type="InterPro" id="IPR013010">
    <property type="entry name" value="Znf_SIAH"/>
</dbReference>
<dbReference type="GO" id="GO:0005737">
    <property type="term" value="C:cytoplasm"/>
    <property type="evidence" value="ECO:0000318"/>
    <property type="project" value="GO_Central"/>
</dbReference>
<dbReference type="InterPro" id="IPR044286">
    <property type="entry name" value="SINL_plant"/>
</dbReference>
<dbReference type="EnsemblPlants" id="PNT63057">
    <property type="protein sequence ID" value="PNT63057"/>
    <property type="gene ID" value="BRADI_4g10970v3"/>
</dbReference>
<dbReference type="ExpressionAtlas" id="A0A2K2CLZ9">
    <property type="expression patterns" value="baseline"/>
</dbReference>
<evidence type="ECO:0000256" key="4">
    <source>
        <dbReference type="ARBA" id="ARBA00024004"/>
    </source>
</evidence>
<dbReference type="InterPro" id="IPR013083">
    <property type="entry name" value="Znf_RING/FYVE/PHD"/>
</dbReference>
<evidence type="ECO:0000256" key="3">
    <source>
        <dbReference type="ARBA" id="ARBA00022833"/>
    </source>
</evidence>
<organism evidence="8">
    <name type="scientific">Brachypodium distachyon</name>
    <name type="common">Purple false brome</name>
    <name type="synonym">Trachynia distachya</name>
    <dbReference type="NCBI Taxonomy" id="15368"/>
    <lineage>
        <taxon>Eukaryota</taxon>
        <taxon>Viridiplantae</taxon>
        <taxon>Streptophyta</taxon>
        <taxon>Embryophyta</taxon>
        <taxon>Tracheophyta</taxon>
        <taxon>Spermatophyta</taxon>
        <taxon>Magnoliopsida</taxon>
        <taxon>Liliopsida</taxon>
        <taxon>Poales</taxon>
        <taxon>Poaceae</taxon>
        <taxon>BOP clade</taxon>
        <taxon>Pooideae</taxon>
        <taxon>Stipodae</taxon>
        <taxon>Brachypodieae</taxon>
        <taxon>Brachypodium</taxon>
    </lineage>
</organism>
<dbReference type="STRING" id="15368.A0A2K2CLZ9"/>
<accession>A0A2K2CLZ9</accession>
<keyword evidence="3" id="KW-0862">Zinc</keyword>
<feature type="compositionally biased region" description="Low complexity" evidence="6">
    <location>
        <begin position="71"/>
        <end position="87"/>
    </location>
</feature>
<reference evidence="8 9" key="1">
    <citation type="journal article" date="2010" name="Nature">
        <title>Genome sequencing and analysis of the model grass Brachypodium distachyon.</title>
        <authorList>
            <consortium name="International Brachypodium Initiative"/>
        </authorList>
    </citation>
    <scope>NUCLEOTIDE SEQUENCE [LARGE SCALE GENOMIC DNA]</scope>
    <source>
        <strain evidence="8 9">Bd21</strain>
    </source>
</reference>
<dbReference type="AlphaFoldDB" id="A0A2K2CLZ9"/>
<gene>
    <name evidence="8" type="ORF">BRADI_4g10970v3</name>
</gene>
<dbReference type="GO" id="GO:0061630">
    <property type="term" value="F:ubiquitin protein ligase activity"/>
    <property type="evidence" value="ECO:0000318"/>
    <property type="project" value="GO_Central"/>
</dbReference>
<reference evidence="9" key="3">
    <citation type="submission" date="2018-08" db="UniProtKB">
        <authorList>
            <consortium name="EnsemblPlants"/>
        </authorList>
    </citation>
    <scope>IDENTIFICATION</scope>
    <source>
        <strain evidence="9">cv. Bd21</strain>
    </source>
</reference>
<evidence type="ECO:0000259" key="7">
    <source>
        <dbReference type="PROSITE" id="PS51081"/>
    </source>
</evidence>
<dbReference type="OrthoDB" id="605468at2759"/>
<proteinExistence type="predicted"/>
<evidence type="ECO:0000313" key="10">
    <source>
        <dbReference type="Proteomes" id="UP000008810"/>
    </source>
</evidence>
<keyword evidence="10" id="KW-1185">Reference proteome</keyword>
<dbReference type="GO" id="GO:0008270">
    <property type="term" value="F:zinc ion binding"/>
    <property type="evidence" value="ECO:0007669"/>
    <property type="project" value="UniProtKB-KW"/>
</dbReference>
<dbReference type="Gramene" id="PNT63057">
    <property type="protein sequence ID" value="PNT63057"/>
    <property type="gene ID" value="BRADI_4g10970v3"/>
</dbReference>
<name>A0A2K2CLZ9_BRADI</name>
<evidence type="ECO:0000256" key="6">
    <source>
        <dbReference type="SAM" id="MobiDB-lite"/>
    </source>
</evidence>
<sequence length="383" mass="40692">MMCRTSFSEVLIEIGCACVCSWGECACVIECLRLLHTHTPRVLNSMAESHKRMRTSPGNGNAMVVVKKEPAQSPDAGQASSSSAQGSDGRDDTSATSIAAVKDANKLDCSECAAPLKTPIYKCEAAGHKVCSACRGSGNPCRACGSNNGAAASSYTRCGDDLDGLARALKVACPHKPYVCKKRVPCLDVDDHRLCCPDAPCSCSIPPCSGGFLGSPMAVHDHLTGPAHSWPRTVIDTDYRGKALQLGLTLSGPESRQLLVSKEDDSVFVLLAAAAAARVSLTCLRASAAAAAGPHYWAVLWAHATKDPVTGKVDRQQDEFTVQSRRSPREIGAGEDDGTLVSLKRKYLHGCGEEERKILLYVRIFKLKSPSASSSARRMLLVG</sequence>
<evidence type="ECO:0000256" key="1">
    <source>
        <dbReference type="ARBA" id="ARBA00022723"/>
    </source>
</evidence>
<comment type="function">
    <text evidence="4">E3 ubiquitin-protein ligase that mediates ubiquitination and subsequent proteasomal degradation of target proteins. E3 ubiquitin ligases accept ubiquitin from an E2 ubiquitin-conjugating enzyme in the form of a thioester and then directly transfers the ubiquitin to targeted substrates. It probably triggers the ubiquitin-mediated degradation of different substrates.</text>
</comment>
<keyword evidence="1" id="KW-0479">Metal-binding</keyword>
<keyword evidence="2 5" id="KW-0863">Zinc-finger</keyword>
<dbReference type="InParanoid" id="A0A2K2CLZ9"/>
<dbReference type="SUPFAM" id="SSF49599">
    <property type="entry name" value="TRAF domain-like"/>
    <property type="match status" value="1"/>
</dbReference>
<dbReference type="Gene3D" id="3.30.40.10">
    <property type="entry name" value="Zinc/RING finger domain, C3HC4 (zinc finger)"/>
    <property type="match status" value="1"/>
</dbReference>
<dbReference type="PROSITE" id="PS51081">
    <property type="entry name" value="ZF_SIAH"/>
    <property type="match status" value="1"/>
</dbReference>
<protein>
    <recommendedName>
        <fullName evidence="7">SIAH-type domain-containing protein</fullName>
    </recommendedName>
</protein>
<evidence type="ECO:0000313" key="8">
    <source>
        <dbReference type="EMBL" id="PNT63057.1"/>
    </source>
</evidence>
<dbReference type="PANTHER" id="PTHR46632:SF18">
    <property type="entry name" value="OS01G0122200 PROTEIN"/>
    <property type="match status" value="1"/>
</dbReference>
<reference evidence="8" key="2">
    <citation type="submission" date="2017-06" db="EMBL/GenBank/DDBJ databases">
        <title>WGS assembly of Brachypodium distachyon.</title>
        <authorList>
            <consortium name="The International Brachypodium Initiative"/>
            <person name="Lucas S."/>
            <person name="Harmon-Smith M."/>
            <person name="Lail K."/>
            <person name="Tice H."/>
            <person name="Grimwood J."/>
            <person name="Bruce D."/>
            <person name="Barry K."/>
            <person name="Shu S."/>
            <person name="Lindquist E."/>
            <person name="Wang M."/>
            <person name="Pitluck S."/>
            <person name="Vogel J.P."/>
            <person name="Garvin D.F."/>
            <person name="Mockler T.C."/>
            <person name="Schmutz J."/>
            <person name="Rokhsar D."/>
            <person name="Bevan M.W."/>
        </authorList>
    </citation>
    <scope>NUCLEOTIDE SEQUENCE</scope>
    <source>
        <strain evidence="8">Bd21</strain>
    </source>
</reference>
<dbReference type="PANTHER" id="PTHR46632">
    <property type="entry name" value="E3 UBIQUITIN-PROTEIN LIGASE SINA-LIKE 4"/>
    <property type="match status" value="1"/>
</dbReference>
<evidence type="ECO:0000256" key="2">
    <source>
        <dbReference type="ARBA" id="ARBA00022771"/>
    </source>
</evidence>
<feature type="region of interest" description="Disordered" evidence="6">
    <location>
        <begin position="70"/>
        <end position="95"/>
    </location>
</feature>
<dbReference type="Proteomes" id="UP000008810">
    <property type="component" value="Chromosome 4"/>
</dbReference>
<evidence type="ECO:0000256" key="5">
    <source>
        <dbReference type="PROSITE-ProRule" id="PRU00455"/>
    </source>
</evidence>